<evidence type="ECO:0000256" key="2">
    <source>
        <dbReference type="ARBA" id="ARBA00004613"/>
    </source>
</evidence>
<reference evidence="12" key="1">
    <citation type="submission" date="2021-03" db="EMBL/GenBank/DDBJ databases">
        <authorList>
            <person name="Tagirdzhanova G."/>
        </authorList>
    </citation>
    <scope>NUCLEOTIDE SEQUENCE</scope>
</reference>
<feature type="domain" description="CFEM" evidence="11">
    <location>
        <begin position="7"/>
        <end position="119"/>
    </location>
</feature>
<evidence type="ECO:0000256" key="7">
    <source>
        <dbReference type="ARBA" id="ARBA00023157"/>
    </source>
</evidence>
<organism evidence="12 13">
    <name type="scientific">Imshaugia aleurites</name>
    <dbReference type="NCBI Taxonomy" id="172621"/>
    <lineage>
        <taxon>Eukaryota</taxon>
        <taxon>Fungi</taxon>
        <taxon>Dikarya</taxon>
        <taxon>Ascomycota</taxon>
        <taxon>Pezizomycotina</taxon>
        <taxon>Lecanoromycetes</taxon>
        <taxon>OSLEUM clade</taxon>
        <taxon>Lecanoromycetidae</taxon>
        <taxon>Lecanorales</taxon>
        <taxon>Lecanorineae</taxon>
        <taxon>Parmeliaceae</taxon>
        <taxon>Imshaugia</taxon>
    </lineage>
</organism>
<dbReference type="Proteomes" id="UP000664534">
    <property type="component" value="Unassembled WGS sequence"/>
</dbReference>
<dbReference type="EMBL" id="CAJPDT010000021">
    <property type="protein sequence ID" value="CAF9918849.1"/>
    <property type="molecule type" value="Genomic_DNA"/>
</dbReference>
<keyword evidence="5" id="KW-0472">Membrane</keyword>
<comment type="caution">
    <text evidence="9">Lacks conserved residue(s) required for the propagation of feature annotation.</text>
</comment>
<evidence type="ECO:0000256" key="6">
    <source>
        <dbReference type="ARBA" id="ARBA00022729"/>
    </source>
</evidence>
<feature type="signal peptide" evidence="10">
    <location>
        <begin position="1"/>
        <end position="19"/>
    </location>
</feature>
<evidence type="ECO:0000256" key="10">
    <source>
        <dbReference type="SAM" id="SignalP"/>
    </source>
</evidence>
<evidence type="ECO:0000256" key="8">
    <source>
        <dbReference type="ARBA" id="ARBA00023288"/>
    </source>
</evidence>
<dbReference type="PROSITE" id="PS52012">
    <property type="entry name" value="CFEM"/>
    <property type="match status" value="1"/>
</dbReference>
<proteinExistence type="inferred from homology"/>
<evidence type="ECO:0000313" key="13">
    <source>
        <dbReference type="Proteomes" id="UP000664534"/>
    </source>
</evidence>
<dbReference type="Pfam" id="PF05730">
    <property type="entry name" value="CFEM"/>
    <property type="match status" value="1"/>
</dbReference>
<keyword evidence="5" id="KW-0325">Glycoprotein</keyword>
<keyword evidence="8" id="KW-0449">Lipoprotein</keyword>
<name>A0A8H3IM95_9LECA</name>
<dbReference type="AlphaFoldDB" id="A0A8H3IM95"/>
<evidence type="ECO:0000256" key="5">
    <source>
        <dbReference type="ARBA" id="ARBA00022622"/>
    </source>
</evidence>
<gene>
    <name evidence="12" type="ORF">IMSHALPRED_004440</name>
</gene>
<keyword evidence="13" id="KW-1185">Reference proteome</keyword>
<comment type="similarity">
    <text evidence="3">Belongs to the RBT5 family.</text>
</comment>
<evidence type="ECO:0000256" key="9">
    <source>
        <dbReference type="PROSITE-ProRule" id="PRU01356"/>
    </source>
</evidence>
<comment type="subcellular location">
    <subcellularLocation>
        <location evidence="1">Membrane</location>
        <topology evidence="1">Lipid-anchor</topology>
        <topology evidence="1">GPI-anchor</topology>
    </subcellularLocation>
    <subcellularLocation>
        <location evidence="2">Secreted</location>
    </subcellularLocation>
</comment>
<evidence type="ECO:0000313" key="12">
    <source>
        <dbReference type="EMBL" id="CAF9918849.1"/>
    </source>
</evidence>
<dbReference type="OrthoDB" id="5412471at2759"/>
<keyword evidence="7 9" id="KW-1015">Disulfide bond</keyword>
<feature type="chain" id="PRO_5034575671" description="CFEM domain-containing protein" evidence="10">
    <location>
        <begin position="20"/>
        <end position="164"/>
    </location>
</feature>
<dbReference type="GO" id="GO:0005576">
    <property type="term" value="C:extracellular region"/>
    <property type="evidence" value="ECO:0007669"/>
    <property type="project" value="UniProtKB-SubCell"/>
</dbReference>
<comment type="caution">
    <text evidence="12">The sequence shown here is derived from an EMBL/GenBank/DDBJ whole genome shotgun (WGS) entry which is preliminary data.</text>
</comment>
<dbReference type="InterPro" id="IPR008427">
    <property type="entry name" value="Extracellular_membr_CFEM_dom"/>
</dbReference>
<keyword evidence="6 10" id="KW-0732">Signal</keyword>
<feature type="disulfide bond" evidence="9">
    <location>
        <begin position="60"/>
        <end position="93"/>
    </location>
</feature>
<sequence>MSSILALLLISFCGVAVKATNTTGDPTDLANWPPCAQACIPIGLAPPTSCESLSNLTCVCQNPAFTLALVGCEQTTCSTEELKQIQDLSVPLCAPVGGQPASVFSAVSSYLVTASLTAPGIPTYPAGLTAATAADTILATATPEPDIGNPADILSFPLCAVSAL</sequence>
<accession>A0A8H3IM95</accession>
<evidence type="ECO:0000256" key="1">
    <source>
        <dbReference type="ARBA" id="ARBA00004589"/>
    </source>
</evidence>
<protein>
    <recommendedName>
        <fullName evidence="11">CFEM domain-containing protein</fullName>
    </recommendedName>
</protein>
<dbReference type="GO" id="GO:0098552">
    <property type="term" value="C:side of membrane"/>
    <property type="evidence" value="ECO:0007669"/>
    <property type="project" value="UniProtKB-KW"/>
</dbReference>
<keyword evidence="5" id="KW-0336">GPI-anchor</keyword>
<evidence type="ECO:0000256" key="4">
    <source>
        <dbReference type="ARBA" id="ARBA00022525"/>
    </source>
</evidence>
<evidence type="ECO:0000259" key="11">
    <source>
        <dbReference type="PROSITE" id="PS52012"/>
    </source>
</evidence>
<evidence type="ECO:0000256" key="3">
    <source>
        <dbReference type="ARBA" id="ARBA00010031"/>
    </source>
</evidence>
<keyword evidence="4" id="KW-0964">Secreted</keyword>